<dbReference type="EMBL" id="SWCI01000001">
    <property type="protein sequence ID" value="TKB51184.1"/>
    <property type="molecule type" value="Genomic_DNA"/>
</dbReference>
<name>A0A4U1BK48_9GAMM</name>
<dbReference type="Proteomes" id="UP000305674">
    <property type="component" value="Unassembled WGS sequence"/>
</dbReference>
<evidence type="ECO:0000313" key="3">
    <source>
        <dbReference type="EMBL" id="TKB51184.1"/>
    </source>
</evidence>
<proteinExistence type="predicted"/>
<protein>
    <recommendedName>
        <fullName evidence="5">Pilus assembly protein FimV</fullName>
    </recommendedName>
</protein>
<dbReference type="OrthoDB" id="5298707at2"/>
<evidence type="ECO:0000313" key="4">
    <source>
        <dbReference type="Proteomes" id="UP000305674"/>
    </source>
</evidence>
<dbReference type="AlphaFoldDB" id="A0A4U1BK48"/>
<evidence type="ECO:0008006" key="5">
    <source>
        <dbReference type="Google" id="ProtNLM"/>
    </source>
</evidence>
<accession>A0A4U1BK48</accession>
<organism evidence="3 4">
    <name type="scientific">Ferrimonas sediminicola</name>
    <dbReference type="NCBI Taxonomy" id="2569538"/>
    <lineage>
        <taxon>Bacteria</taxon>
        <taxon>Pseudomonadati</taxon>
        <taxon>Pseudomonadota</taxon>
        <taxon>Gammaproteobacteria</taxon>
        <taxon>Alteromonadales</taxon>
        <taxon>Ferrimonadaceae</taxon>
        <taxon>Ferrimonas</taxon>
    </lineage>
</organism>
<reference evidence="3 4" key="1">
    <citation type="submission" date="2019-04" db="EMBL/GenBank/DDBJ databases">
        <authorList>
            <person name="Hwang J.C."/>
        </authorList>
    </citation>
    <scope>NUCLEOTIDE SEQUENCE [LARGE SCALE GENOMIC DNA]</scope>
    <source>
        <strain evidence="3 4">IMCC35001</strain>
    </source>
</reference>
<evidence type="ECO:0000256" key="2">
    <source>
        <dbReference type="SAM" id="SignalP"/>
    </source>
</evidence>
<dbReference type="RefSeq" id="WP_136850501.1">
    <property type="nucleotide sequence ID" value="NZ_SWCI01000001.1"/>
</dbReference>
<feature type="region of interest" description="Disordered" evidence="1">
    <location>
        <begin position="109"/>
        <end position="143"/>
    </location>
</feature>
<gene>
    <name evidence="3" type="ORF">FCL40_01105</name>
</gene>
<evidence type="ECO:0000256" key="1">
    <source>
        <dbReference type="SAM" id="MobiDB-lite"/>
    </source>
</evidence>
<feature type="signal peptide" evidence="2">
    <location>
        <begin position="1"/>
        <end position="18"/>
    </location>
</feature>
<sequence>MVRGLLLALLCWTSTVAAAPKVDHLSVNRVHSGPGEPLALTMNVVGDPFVVEQLRFFLVQQGRQLPLARQMEGDFLIHLRSEVPAREARIQLAVTRLFQDQPDKQIHFNIDLKPGRGSKPQASRQAATAAEVNPQPAQLSPSPPKLCPLNGRTLWSMARETAPSLGVGHYGALVALVQANPKCFPGGDPNRLICKELRCPGSQALRQWQDESSAKVRFKALMKAAAN</sequence>
<comment type="caution">
    <text evidence="3">The sequence shown here is derived from an EMBL/GenBank/DDBJ whole genome shotgun (WGS) entry which is preliminary data.</text>
</comment>
<feature type="chain" id="PRO_5020827838" description="Pilus assembly protein FimV" evidence="2">
    <location>
        <begin position="19"/>
        <end position="227"/>
    </location>
</feature>
<keyword evidence="2" id="KW-0732">Signal</keyword>
<keyword evidence="4" id="KW-1185">Reference proteome</keyword>